<dbReference type="RefSeq" id="WP_272006790.1">
    <property type="nucleotide sequence ID" value="NZ_JAQNDN010000022.1"/>
</dbReference>
<dbReference type="PANTHER" id="PTHR33745:SF3">
    <property type="entry name" value="RSBT CO-ANTAGONIST PROTEIN RSBRC"/>
    <property type="match status" value="1"/>
</dbReference>
<feature type="domain" description="PAC" evidence="3">
    <location>
        <begin position="158"/>
        <end position="210"/>
    </location>
</feature>
<feature type="domain" description="PAS" evidence="2">
    <location>
        <begin position="84"/>
        <end position="155"/>
    </location>
</feature>
<dbReference type="InterPro" id="IPR000700">
    <property type="entry name" value="PAS-assoc_C"/>
</dbReference>
<dbReference type="PROSITE" id="PS50112">
    <property type="entry name" value="PAS"/>
    <property type="match status" value="1"/>
</dbReference>
<dbReference type="PANTHER" id="PTHR33745">
    <property type="entry name" value="RSBT ANTAGONIST PROTEIN RSBS-RELATED"/>
    <property type="match status" value="1"/>
</dbReference>
<gene>
    <name evidence="5" type="ORF">POL58_37735</name>
</gene>
<dbReference type="Pfam" id="PF01740">
    <property type="entry name" value="STAS"/>
    <property type="match status" value="1"/>
</dbReference>
<evidence type="ECO:0000259" key="3">
    <source>
        <dbReference type="PROSITE" id="PS50113"/>
    </source>
</evidence>
<dbReference type="SUPFAM" id="SSF55785">
    <property type="entry name" value="PYP-like sensor domain (PAS domain)"/>
    <property type="match status" value="1"/>
</dbReference>
<evidence type="ECO:0000256" key="1">
    <source>
        <dbReference type="ARBA" id="ARBA00022553"/>
    </source>
</evidence>
<dbReference type="SUPFAM" id="SSF52091">
    <property type="entry name" value="SpoIIaa-like"/>
    <property type="match status" value="1"/>
</dbReference>
<protein>
    <submittedName>
        <fullName evidence="5">PAS domain S-box protein</fullName>
    </submittedName>
</protein>
<evidence type="ECO:0000259" key="4">
    <source>
        <dbReference type="PROSITE" id="PS50801"/>
    </source>
</evidence>
<comment type="caution">
    <text evidence="5">The sequence shown here is derived from an EMBL/GenBank/DDBJ whole genome shotgun (WGS) entry which is preliminary data.</text>
</comment>
<evidence type="ECO:0000259" key="2">
    <source>
        <dbReference type="PROSITE" id="PS50112"/>
    </source>
</evidence>
<dbReference type="InterPro" id="IPR036513">
    <property type="entry name" value="STAS_dom_sf"/>
</dbReference>
<dbReference type="Gene3D" id="3.30.450.20">
    <property type="entry name" value="PAS domain"/>
    <property type="match status" value="1"/>
</dbReference>
<organism evidence="5 6">
    <name type="scientific">Nannocystis radixulma</name>
    <dbReference type="NCBI Taxonomy" id="2995305"/>
    <lineage>
        <taxon>Bacteria</taxon>
        <taxon>Pseudomonadati</taxon>
        <taxon>Myxococcota</taxon>
        <taxon>Polyangia</taxon>
        <taxon>Nannocystales</taxon>
        <taxon>Nannocystaceae</taxon>
        <taxon>Nannocystis</taxon>
    </lineage>
</organism>
<evidence type="ECO:0000313" key="5">
    <source>
        <dbReference type="EMBL" id="MDC0673548.1"/>
    </source>
</evidence>
<sequence length="342" mass="36849">MPDPGAEANRVGRCAIAESAVHQSRRTGVHAAGSIPWNLARFAGRSRPMHDTTASPPQESDSEIQALRRRVAELERAIAVIEQERDVFKHVVQHAPAFISRLTPDGRTIYANATCERLVGKTSEEIAGTNIIPVLYPGELIVAVEEYMKIAAEGGDVSDYELTIQSHTGERRTLAWNSYHRFGADGALQEVVSFGVDVTDRKREENERRRLQEEIIAVQAATLAELSTPLIPISGKIVAMPLIGSIDAARAQRIIDTLLSGISEARATTAILDITGVAVVDTQVADALLKAARAVRLLGAEVILTGIRPDVAQTLVNLGTNLEGIVTRATLQSGIAFAMQQG</sequence>
<dbReference type="CDD" id="cd00130">
    <property type="entry name" value="PAS"/>
    <property type="match status" value="1"/>
</dbReference>
<dbReference type="PROSITE" id="PS50801">
    <property type="entry name" value="STAS"/>
    <property type="match status" value="1"/>
</dbReference>
<dbReference type="Proteomes" id="UP001217838">
    <property type="component" value="Unassembled WGS sequence"/>
</dbReference>
<dbReference type="Gene3D" id="3.30.750.24">
    <property type="entry name" value="STAS domain"/>
    <property type="match status" value="1"/>
</dbReference>
<dbReference type="InterPro" id="IPR002645">
    <property type="entry name" value="STAS_dom"/>
</dbReference>
<dbReference type="InterPro" id="IPR035965">
    <property type="entry name" value="PAS-like_dom_sf"/>
</dbReference>
<evidence type="ECO:0000313" key="6">
    <source>
        <dbReference type="Proteomes" id="UP001217838"/>
    </source>
</evidence>
<dbReference type="SMART" id="SM00091">
    <property type="entry name" value="PAS"/>
    <property type="match status" value="1"/>
</dbReference>
<dbReference type="CDD" id="cd07041">
    <property type="entry name" value="STAS_RsbR_RsbS_like"/>
    <property type="match status" value="1"/>
</dbReference>
<keyword evidence="1" id="KW-0597">Phosphoprotein</keyword>
<dbReference type="Pfam" id="PF08448">
    <property type="entry name" value="PAS_4"/>
    <property type="match status" value="1"/>
</dbReference>
<dbReference type="InterPro" id="IPR000014">
    <property type="entry name" value="PAS"/>
</dbReference>
<dbReference type="InterPro" id="IPR013656">
    <property type="entry name" value="PAS_4"/>
</dbReference>
<proteinExistence type="predicted"/>
<reference evidence="5 6" key="1">
    <citation type="submission" date="2022-11" db="EMBL/GenBank/DDBJ databases">
        <title>Minimal conservation of predation-associated metabolite biosynthetic gene clusters underscores biosynthetic potential of Myxococcota including descriptions for ten novel species: Archangium lansinium sp. nov., Myxococcus landrumus sp. nov., Nannocystis bai.</title>
        <authorList>
            <person name="Ahearne A."/>
            <person name="Stevens C."/>
            <person name="Dowd S."/>
        </authorList>
    </citation>
    <scope>NUCLEOTIDE SEQUENCE [LARGE SCALE GENOMIC DNA]</scope>
    <source>
        <strain evidence="5 6">NCELM</strain>
    </source>
</reference>
<dbReference type="PROSITE" id="PS50113">
    <property type="entry name" value="PAC"/>
    <property type="match status" value="1"/>
</dbReference>
<dbReference type="NCBIfam" id="TIGR00229">
    <property type="entry name" value="sensory_box"/>
    <property type="match status" value="1"/>
</dbReference>
<keyword evidence="6" id="KW-1185">Reference proteome</keyword>
<accession>A0ABT5BIP5</accession>
<name>A0ABT5BIP5_9BACT</name>
<feature type="domain" description="STAS" evidence="4">
    <location>
        <begin position="227"/>
        <end position="338"/>
    </location>
</feature>
<dbReference type="EMBL" id="JAQNDN010000022">
    <property type="protein sequence ID" value="MDC0673548.1"/>
    <property type="molecule type" value="Genomic_DNA"/>
</dbReference>
<dbReference type="InterPro" id="IPR051932">
    <property type="entry name" value="Bact_StressResp_Reg"/>
</dbReference>